<protein>
    <recommendedName>
        <fullName evidence="4">Internalin-A</fullName>
    </recommendedName>
</protein>
<dbReference type="Gene3D" id="3.80.10.10">
    <property type="entry name" value="Ribonuclease Inhibitor"/>
    <property type="match status" value="2"/>
</dbReference>
<dbReference type="Pfam" id="PF13516">
    <property type="entry name" value="LRR_6"/>
    <property type="match status" value="1"/>
</dbReference>
<dbReference type="PANTHER" id="PTHR13318:SF190">
    <property type="entry name" value="PARTNER OF PAIRED, ISOFORM B"/>
    <property type="match status" value="1"/>
</dbReference>
<dbReference type="SMART" id="SM00368">
    <property type="entry name" value="LRR_RI"/>
    <property type="match status" value="7"/>
</dbReference>
<dbReference type="Proteomes" id="UP001216907">
    <property type="component" value="Unassembled WGS sequence"/>
</dbReference>
<accession>A0ABT6FIC3</accession>
<evidence type="ECO:0000313" key="3">
    <source>
        <dbReference type="Proteomes" id="UP001216907"/>
    </source>
</evidence>
<dbReference type="PANTHER" id="PTHR13318">
    <property type="entry name" value="PARTNER OF PAIRED, ISOFORM B-RELATED"/>
    <property type="match status" value="1"/>
</dbReference>
<dbReference type="Pfam" id="PF13855">
    <property type="entry name" value="LRR_8"/>
    <property type="match status" value="1"/>
</dbReference>
<evidence type="ECO:0000256" key="1">
    <source>
        <dbReference type="SAM" id="SignalP"/>
    </source>
</evidence>
<reference evidence="2 3" key="1">
    <citation type="submission" date="2023-03" db="EMBL/GenBank/DDBJ databases">
        <title>Paludisphaera mucosa sp. nov. a novel planctomycete from northern fen.</title>
        <authorList>
            <person name="Ivanova A."/>
        </authorList>
    </citation>
    <scope>NUCLEOTIDE SEQUENCE [LARGE SCALE GENOMIC DNA]</scope>
    <source>
        <strain evidence="2 3">Pla2</strain>
    </source>
</reference>
<organism evidence="2 3">
    <name type="scientific">Paludisphaera mucosa</name>
    <dbReference type="NCBI Taxonomy" id="3030827"/>
    <lineage>
        <taxon>Bacteria</taxon>
        <taxon>Pseudomonadati</taxon>
        <taxon>Planctomycetota</taxon>
        <taxon>Planctomycetia</taxon>
        <taxon>Isosphaerales</taxon>
        <taxon>Isosphaeraceae</taxon>
        <taxon>Paludisphaera</taxon>
    </lineage>
</organism>
<dbReference type="SMART" id="SM00367">
    <property type="entry name" value="LRR_CC"/>
    <property type="match status" value="7"/>
</dbReference>
<evidence type="ECO:0000313" key="2">
    <source>
        <dbReference type="EMBL" id="MDG3007241.1"/>
    </source>
</evidence>
<comment type="caution">
    <text evidence="2">The sequence shown here is derived from an EMBL/GenBank/DDBJ whole genome shotgun (WGS) entry which is preliminary data.</text>
</comment>
<feature type="chain" id="PRO_5046076258" description="Internalin-A" evidence="1">
    <location>
        <begin position="32"/>
        <end position="718"/>
    </location>
</feature>
<feature type="signal peptide" evidence="1">
    <location>
        <begin position="1"/>
        <end position="31"/>
    </location>
</feature>
<evidence type="ECO:0008006" key="4">
    <source>
        <dbReference type="Google" id="ProtNLM"/>
    </source>
</evidence>
<dbReference type="PROSITE" id="PS51257">
    <property type="entry name" value="PROKAR_LIPOPROTEIN"/>
    <property type="match status" value="1"/>
</dbReference>
<dbReference type="RefSeq" id="WP_277863527.1">
    <property type="nucleotide sequence ID" value="NZ_JARRAG010000002.1"/>
</dbReference>
<dbReference type="EMBL" id="JARRAG010000002">
    <property type="protein sequence ID" value="MDG3007241.1"/>
    <property type="molecule type" value="Genomic_DNA"/>
</dbReference>
<keyword evidence="1" id="KW-0732">Signal</keyword>
<dbReference type="InterPro" id="IPR001611">
    <property type="entry name" value="Leu-rich_rpt"/>
</dbReference>
<keyword evidence="3" id="KW-1185">Reference proteome</keyword>
<dbReference type="InterPro" id="IPR006553">
    <property type="entry name" value="Leu-rich_rpt_Cys-con_subtyp"/>
</dbReference>
<dbReference type="SUPFAM" id="SSF52047">
    <property type="entry name" value="RNI-like"/>
    <property type="match status" value="2"/>
</dbReference>
<name>A0ABT6FIC3_9BACT</name>
<gene>
    <name evidence="2" type="ORF">PZE19_26050</name>
</gene>
<dbReference type="InterPro" id="IPR032675">
    <property type="entry name" value="LRR_dom_sf"/>
</dbReference>
<proteinExistence type="predicted"/>
<sequence>MRRKARFAAAVFVVAFSAACSIGTVASAFQAAVKAEPTTAAAAGPRSAVSFGFGGKVGPQDEGFVPGFESYKLRFGPGDWAGARIIITSAWGDKKPEDLWNWPDGLNVKATDALSDEDGFYFIYSLATAEADDWVVANFRYTLRDGRQGVANVVIPYGGNPASPREGVAALGFSGRLGPNDEGYVPEFESYRLRFGPGDWAGTKIDLGSSWGEGSNAADLWGWKDGTEARSSEVRRDAQGYYFIHSLRTAGHSRWVASLFRFTKKNGRHGVAQALYSYSGALAAPRPTGQPGGFPAAPALAVKKPARPTPRALAAARPTVADLEYFQALTGRFQGMDLDGFAAITTLELSRQAIDDQGMVHLRGLKNLQSISLRETRVGDAGLENLAGLAGLKKLNLIGTPTTDAGLQVVGRLAGLTDLNIDQTLVTDAGLRSLQKLANLENLTLVTADVGDAGLAALKGLPKLRRLVLSKDMGFVGEPITGAGLALLKTFPSLQELNLSYVPIGDGGLAQLKGMPRLVSLDLSSTDVTDAGLAHLQGLPELSELDIGATPVTAAGLAHLKDVPKLKHLLIGYSDLGDAGMAQLAALKNLEVLEVVKANVTDAGLAHLRGLTRLQSLSLPDNKITGAGLPALRGLQEVHLLNLYYNKLDDASLAMFRSLPKLRRLYISGDKITDLGLAHLMVLPKLEYLSITWTKVTEAGLEDLRKRLPELRIQHGDF</sequence>